<organism evidence="1 2">
    <name type="scientific">Lasius niger</name>
    <name type="common">Black garden ant</name>
    <dbReference type="NCBI Taxonomy" id="67767"/>
    <lineage>
        <taxon>Eukaryota</taxon>
        <taxon>Metazoa</taxon>
        <taxon>Ecdysozoa</taxon>
        <taxon>Arthropoda</taxon>
        <taxon>Hexapoda</taxon>
        <taxon>Insecta</taxon>
        <taxon>Pterygota</taxon>
        <taxon>Neoptera</taxon>
        <taxon>Endopterygota</taxon>
        <taxon>Hymenoptera</taxon>
        <taxon>Apocrita</taxon>
        <taxon>Aculeata</taxon>
        <taxon>Formicoidea</taxon>
        <taxon>Formicidae</taxon>
        <taxon>Formicinae</taxon>
        <taxon>Lasius</taxon>
        <taxon>Lasius</taxon>
    </lineage>
</organism>
<gene>
    <name evidence="1" type="ORF">RF55_10048</name>
</gene>
<dbReference type="EMBL" id="LBMM01006906">
    <property type="protein sequence ID" value="KMQ90213.1"/>
    <property type="molecule type" value="Genomic_DNA"/>
</dbReference>
<dbReference type="AlphaFoldDB" id="A0A0J7KIG3"/>
<keyword evidence="2" id="KW-1185">Reference proteome</keyword>
<accession>A0A0J7KIG3</accession>
<keyword evidence="1" id="KW-0687">Ribonucleoprotein</keyword>
<reference evidence="1 2" key="1">
    <citation type="submission" date="2015-04" db="EMBL/GenBank/DDBJ databases">
        <title>Lasius niger genome sequencing.</title>
        <authorList>
            <person name="Konorov E.A."/>
            <person name="Nikitin M.A."/>
            <person name="Kirill M.V."/>
            <person name="Chang P."/>
        </authorList>
    </citation>
    <scope>NUCLEOTIDE SEQUENCE [LARGE SCALE GENOMIC DNA]</scope>
    <source>
        <tissue evidence="1">Whole</tissue>
    </source>
</reference>
<sequence>MTQCACLTRKATACNRAVNVKFVMTACHQERLSNDHTQDGTCEIFLSGFTVDAVFPFARFDPNTCNSAFTATCTVGTTLLITFWLSWGCVLTIF</sequence>
<comment type="caution">
    <text evidence="1">The sequence shown here is derived from an EMBL/GenBank/DDBJ whole genome shotgun (WGS) entry which is preliminary data.</text>
</comment>
<dbReference type="Proteomes" id="UP000036403">
    <property type="component" value="Unassembled WGS sequence"/>
</dbReference>
<keyword evidence="1" id="KW-0689">Ribosomal protein</keyword>
<name>A0A0J7KIG3_LASNI</name>
<dbReference type="GO" id="GO:0005840">
    <property type="term" value="C:ribosome"/>
    <property type="evidence" value="ECO:0007669"/>
    <property type="project" value="UniProtKB-KW"/>
</dbReference>
<proteinExistence type="predicted"/>
<evidence type="ECO:0000313" key="2">
    <source>
        <dbReference type="Proteomes" id="UP000036403"/>
    </source>
</evidence>
<dbReference type="PaxDb" id="67767-A0A0J7KIG3"/>
<evidence type="ECO:0000313" key="1">
    <source>
        <dbReference type="EMBL" id="KMQ90213.1"/>
    </source>
</evidence>
<protein>
    <submittedName>
        <fullName evidence="1">30s ribosomal protein s9</fullName>
    </submittedName>
</protein>